<dbReference type="PROSITE" id="PS00012">
    <property type="entry name" value="PHOSPHOPANTETHEINE"/>
    <property type="match status" value="1"/>
</dbReference>
<feature type="active site" description="Proton donor; for dehydratase activity" evidence="6">
    <location>
        <position position="1167"/>
    </location>
</feature>
<dbReference type="InterPro" id="IPR029063">
    <property type="entry name" value="SAM-dependent_MTases_sf"/>
</dbReference>
<dbReference type="SMART" id="SM00822">
    <property type="entry name" value="PKS_KR"/>
    <property type="match status" value="1"/>
</dbReference>
<dbReference type="InterPro" id="IPR020806">
    <property type="entry name" value="PKS_PP-bd"/>
</dbReference>
<dbReference type="Pfam" id="PF00550">
    <property type="entry name" value="PP-binding"/>
    <property type="match status" value="1"/>
</dbReference>
<dbReference type="InterPro" id="IPR016039">
    <property type="entry name" value="Thiolase-like"/>
</dbReference>
<gene>
    <name evidence="10" type="ORF">FE257_000050</name>
</gene>
<dbReference type="InterPro" id="IPR013217">
    <property type="entry name" value="Methyltransf_12"/>
</dbReference>
<feature type="region of interest" description="N-terminal hotdog fold" evidence="6">
    <location>
        <begin position="963"/>
        <end position="1093"/>
    </location>
</feature>
<dbReference type="SUPFAM" id="SSF52151">
    <property type="entry name" value="FabD/lysophospholipase-like"/>
    <property type="match status" value="1"/>
</dbReference>
<dbReference type="PROSITE" id="PS00606">
    <property type="entry name" value="KS3_1"/>
    <property type="match status" value="1"/>
</dbReference>
<dbReference type="Gene3D" id="3.40.50.720">
    <property type="entry name" value="NAD(P)-binding Rossmann-like Domain"/>
    <property type="match status" value="1"/>
</dbReference>
<dbReference type="InterPro" id="IPR014031">
    <property type="entry name" value="Ketoacyl_synth_C"/>
</dbReference>
<reference evidence="10" key="1">
    <citation type="journal article" date="2019" name="Beilstein J. Org. Chem.">
        <title>Nanangenines: drimane sesquiterpenoids as the dominant metabolite cohort of a novel Australian fungus, Aspergillus nanangensis.</title>
        <authorList>
            <person name="Lacey H.J."/>
            <person name="Gilchrist C.L.M."/>
            <person name="Crombie A."/>
            <person name="Kalaitzis J.A."/>
            <person name="Vuong D."/>
            <person name="Rutledge P.J."/>
            <person name="Turner P."/>
            <person name="Pitt J.I."/>
            <person name="Lacey E."/>
            <person name="Chooi Y.H."/>
            <person name="Piggott A.M."/>
        </authorList>
    </citation>
    <scope>NUCLEOTIDE SEQUENCE</scope>
    <source>
        <strain evidence="10">MST-FP2251</strain>
    </source>
</reference>
<dbReference type="GO" id="GO:0006633">
    <property type="term" value="P:fatty acid biosynthetic process"/>
    <property type="evidence" value="ECO:0007669"/>
    <property type="project" value="InterPro"/>
</dbReference>
<dbReference type="InterPro" id="IPR032821">
    <property type="entry name" value="PKS_assoc"/>
</dbReference>
<dbReference type="InterPro" id="IPR014043">
    <property type="entry name" value="Acyl_transferase_dom"/>
</dbReference>
<dbReference type="Pfam" id="PF08659">
    <property type="entry name" value="KR"/>
    <property type="match status" value="1"/>
</dbReference>
<dbReference type="InterPro" id="IPR020841">
    <property type="entry name" value="PKS_Beta-ketoAc_synthase_dom"/>
</dbReference>
<dbReference type="GO" id="GO:0032259">
    <property type="term" value="P:methylation"/>
    <property type="evidence" value="ECO:0007669"/>
    <property type="project" value="UniProtKB-KW"/>
</dbReference>
<name>A0AAD4CZ50_ASPNN</name>
<dbReference type="InterPro" id="IPR014030">
    <property type="entry name" value="Ketoacyl_synth_N"/>
</dbReference>
<dbReference type="InterPro" id="IPR018201">
    <property type="entry name" value="Ketoacyl_synth_AS"/>
</dbReference>
<dbReference type="SMART" id="SM00826">
    <property type="entry name" value="PKS_DH"/>
    <property type="match status" value="1"/>
</dbReference>
<dbReference type="Gene3D" id="1.10.1200.10">
    <property type="entry name" value="ACP-like"/>
    <property type="match status" value="1"/>
</dbReference>
<dbReference type="SMART" id="SM00827">
    <property type="entry name" value="PKS_AT"/>
    <property type="match status" value="1"/>
</dbReference>
<evidence type="ECO:0000259" key="9">
    <source>
        <dbReference type="PROSITE" id="PS52019"/>
    </source>
</evidence>
<dbReference type="InterPro" id="IPR042104">
    <property type="entry name" value="PKS_dehydratase_sf"/>
</dbReference>
<dbReference type="SUPFAM" id="SSF47336">
    <property type="entry name" value="ACP-like"/>
    <property type="match status" value="1"/>
</dbReference>
<dbReference type="InterPro" id="IPR049552">
    <property type="entry name" value="PKS_DH_N"/>
</dbReference>
<evidence type="ECO:0000259" key="7">
    <source>
        <dbReference type="PROSITE" id="PS50075"/>
    </source>
</evidence>
<evidence type="ECO:0000256" key="2">
    <source>
        <dbReference type="ARBA" id="ARBA00022553"/>
    </source>
</evidence>
<dbReference type="GO" id="GO:0031177">
    <property type="term" value="F:phosphopantetheine binding"/>
    <property type="evidence" value="ECO:0007669"/>
    <property type="project" value="InterPro"/>
</dbReference>
<dbReference type="GO" id="GO:0044550">
    <property type="term" value="P:secondary metabolite biosynthetic process"/>
    <property type="evidence" value="ECO:0007669"/>
    <property type="project" value="TreeGrafter"/>
</dbReference>
<organism evidence="10 11">
    <name type="scientific">Aspergillus nanangensis</name>
    <dbReference type="NCBI Taxonomy" id="2582783"/>
    <lineage>
        <taxon>Eukaryota</taxon>
        <taxon>Fungi</taxon>
        <taxon>Dikarya</taxon>
        <taxon>Ascomycota</taxon>
        <taxon>Pezizomycotina</taxon>
        <taxon>Eurotiomycetes</taxon>
        <taxon>Eurotiomycetidae</taxon>
        <taxon>Eurotiales</taxon>
        <taxon>Aspergillaceae</taxon>
        <taxon>Aspergillus</taxon>
        <taxon>Aspergillus subgen. Circumdati</taxon>
    </lineage>
</organism>
<protein>
    <recommendedName>
        <fullName evidence="12">Carrier domain-containing protein</fullName>
    </recommendedName>
</protein>
<dbReference type="Proteomes" id="UP001194746">
    <property type="component" value="Unassembled WGS sequence"/>
</dbReference>
<feature type="domain" description="Ketosynthase family 3 (KS3)" evidence="8">
    <location>
        <begin position="8"/>
        <end position="459"/>
    </location>
</feature>
<keyword evidence="2" id="KW-0597">Phosphoprotein</keyword>
<dbReference type="InterPro" id="IPR016036">
    <property type="entry name" value="Malonyl_transacylase_ACP-bd"/>
</dbReference>
<keyword evidence="5" id="KW-0511">Multifunctional enzyme</keyword>
<dbReference type="PROSITE" id="PS50075">
    <property type="entry name" value="CARRIER"/>
    <property type="match status" value="1"/>
</dbReference>
<dbReference type="Gene3D" id="3.40.366.10">
    <property type="entry name" value="Malonyl-Coenzyme A Acyl Carrier Protein, domain 2"/>
    <property type="match status" value="1"/>
</dbReference>
<dbReference type="SUPFAM" id="SSF53901">
    <property type="entry name" value="Thiolase-like"/>
    <property type="match status" value="1"/>
</dbReference>
<dbReference type="PROSITE" id="PS52019">
    <property type="entry name" value="PKS_MFAS_DH"/>
    <property type="match status" value="1"/>
</dbReference>
<dbReference type="InterPro" id="IPR049551">
    <property type="entry name" value="PKS_DH_C"/>
</dbReference>
<feature type="active site" description="Proton acceptor; for dehydratase activity" evidence="6">
    <location>
        <position position="995"/>
    </location>
</feature>
<dbReference type="Pfam" id="PF00109">
    <property type="entry name" value="ketoacyl-synt"/>
    <property type="match status" value="1"/>
</dbReference>
<evidence type="ECO:0000256" key="4">
    <source>
        <dbReference type="ARBA" id="ARBA00022679"/>
    </source>
</evidence>
<dbReference type="InterPro" id="IPR036736">
    <property type="entry name" value="ACP-like_sf"/>
</dbReference>
<dbReference type="EMBL" id="VCAU01000001">
    <property type="protein sequence ID" value="KAF9895148.1"/>
    <property type="molecule type" value="Genomic_DNA"/>
</dbReference>
<keyword evidence="1" id="KW-0596">Phosphopantetheine</keyword>
<dbReference type="PANTHER" id="PTHR43775">
    <property type="entry name" value="FATTY ACID SYNTHASE"/>
    <property type="match status" value="1"/>
</dbReference>
<dbReference type="PANTHER" id="PTHR43775:SF48">
    <property type="entry name" value="HIGHLY REDUCING POLYKETIDE SYNTHASE SDGA"/>
    <property type="match status" value="1"/>
</dbReference>
<reference evidence="10" key="2">
    <citation type="submission" date="2020-02" db="EMBL/GenBank/DDBJ databases">
        <authorList>
            <person name="Gilchrist C.L.M."/>
            <person name="Chooi Y.-H."/>
        </authorList>
    </citation>
    <scope>NUCLEOTIDE SEQUENCE</scope>
    <source>
        <strain evidence="10">MST-FP2251</strain>
    </source>
</reference>
<dbReference type="PROSITE" id="PS52004">
    <property type="entry name" value="KS3_2"/>
    <property type="match status" value="1"/>
</dbReference>
<dbReference type="InterPro" id="IPR057326">
    <property type="entry name" value="KR_dom"/>
</dbReference>
<proteinExistence type="predicted"/>
<dbReference type="InterPro" id="IPR013968">
    <property type="entry name" value="PKS_KR"/>
</dbReference>
<dbReference type="SUPFAM" id="SSF55048">
    <property type="entry name" value="Probable ACP-binding domain of malonyl-CoA ACP transacylase"/>
    <property type="match status" value="1"/>
</dbReference>
<sequence length="2503" mass="272889">MALTHPESEPIAIIGIGCRLPGGASTTSRLWELLKSPRMVASEPPTARFDVNSFYHDDSGYPGTTNAREAYYLCEDPRMFDASFFNISAAEAASMDPQQRQLLETVYEALESAGLRLEALQGSSTGIFCGVMNDDWGGLLAADCKAVPRYLATGVARSIIANRISYFFDWRGPSVVIDTACSSSMVALHQACTTLQQRESSLCIAAGANLMPGPNIFISTTKIQMLSPTGRSRMWDAQADGYARGEAITAVALKRLSDAIADGDHIECVIRATGTNQDGRTMGLTMPSSVSQLQLIQSTYARAGLDPRDPEQRCQYFEAHGTGTLAGDPQEASAIHEAFFGPPTINETNSFAANGSRNNGIARQRDVLLVGSIKTVIGHTEGSAGLAGVIKAALCMRHGFIAPNMLFETLNPALEPFSSHLNVATEITPWPPLLPGVPRRVSVNSFGFGGTNAHAILESYTDAASSHGPTAVLPVVLPFLYSAASKQSLCAVLKSHVQYLKQNPPPDLMSYASALYFRRSALACRLAFSASGVEDLIIKLQAEADAVKTKTSTRANSQKSSSPSPRILGVFTGQGAQWAQMGLDLVSTSRKACSWLREMDEALSQLPPQYRPSFSLLDEISNPDCNLASASVSQPLCTALQIVLVNFLNALGVSFTVVVGHSSGEIAAAYAVGLMAASDAIKVAYLRGYVASRAGTDNGQRGAMLAAGLSAEEAAETCADYQGRVTMAASNSSSNVTLSGDADAIHELDRKFKDCDKFSRLLRVDTAYHSHHMTRCSCPYLEALRECGISPLLGSDTAWYSSVYPGTNMSTMKHRLSLRDEYWNENMLKPVLFSQALTAALGSIKGLPDAIIEVGPHPALRGPVQQTIAESFPTAPAVAYVAPCERGCSGLGSLASTIGSIWEATGYGKLDMTSYMQLFSGSPGETLPTPLNNLPIYPFDHSRSYGADSRLLNRHLRHRGIQHPLLGSLEPESTDGEYHWRHYLRRDDLEWVDGHRVDSKVVFPATGYLSMAIEAAFVIARHPPQLIQVDDVTIHKALVFPDDDSAGVEVVVSIHTTDTNHTTTTAQFQIHAAVADTLHVHASGCVAVTGGDLNRDLLPPSVVGPLAEMKPINIDDFYTALSKIGYEYSGVFRGITGLSRGQDVSRGQLQNTSDKRYSSGLHPALLDCSLQTLIAALGGPGDGEVWTLLVPTRIRSITINTGFSGAVAQDKYIATAAVVHPDADTMTGDVSLSTDDGCVVLQMERVEITPLVQAKVDRVAFGEIARGPLLPTPGTYQDPHNFSTEAVTFERITLSFIKQVKAELTQADEEGFNWHRARLSSWMDRILDLASAGDHPILHKKWLNDTLDDIKALLSTVSNLAVYDIMSTVRATLPRFFRGEASILEELRKIDGFTRFYSEDTETAEMNARLGDVVSQLSFRYPRLRILEIGAGTGSATRRILDSIGDAFHSYTFTDISVAYFEEARSVFTRHEDRFVYAPLDIEKDPIEQNFGLHAYDLIVAANCLHATHSMRETMTNVRRLLKPGGHLVMLELTNTHTIRAAFIMGGLEGWWAGEQDGRVWGPMLDIPGWDTLLRETGFGGIDLCIGLEDTRLSMCEVIVAQAVDDRMRLLRGPFSISPTEAEFQRPHDLLILGGSTPRTTGLVDRLCEILKPRFQHILTEQSDVMSIRSSLNLTVISLVDLDQPYFQDITEGGLDRLRRLVRISHKLLWVTAGSEADCPYLGLSKGWLRSLIWERKDCMYQYMNIEKFPEVNETLLATAVLRLAYADQPNDYTCPNRLWTTEHEVYHKDGATEIIRLRDQADMNRRYVSARRWVSREVRLGDPTAAVCIVPLGPDRLKVRVAEEQFRGTRGTSEYIRIRTRYSTTRAVPVGDGFLHLILGEQVGTGIPTVACSSKNEDIVEISAAWACEAPRDMSAVQESRYLGALSDLLVAGFLVSFCRPHHQLLVHEADAIFRSAVWSQVQAKNIVPIFSSSRPGPSMKNLTFIHPRGLSQDTKEMLSQHVSVAAFLEPSQVSSTLFERFTAHLPPIATIKSPESLYRPSPYLPSTATEPLNALLHRHSPFALRLAKDPSVNALAPVVSIADLANNPVHPAQITDWTQSATVQAEIIPVGSLVTLSGTKTYLLAGMAGDFGRSLCRWMVSRGARYVVLASRNPDISGEWISAMAARGARILPMRMDLSDRESVTQVYHKIQQQQLPPVGGIANGALFLEDHLFQDLTLDVLEATYAAKVQGSLLLDEFAGPDVDLDFFILFGSMTGVFGNIQQTAYSSATGFQSALIRGRRERGLVGSIVHPGLITGVGYMARRSSRFTEQVRKTTGSLLLSEHDLHKLFAEAILAGQPQSRADPEITLGISLVDPADNPDILWNSNPLTWNYIDYCQKAVQGSGPSTSGSVRVMLQSATSLDDVLQVLSTALIAKVRSKLSLADDFLMTSTTKPSDLGIDSLVAVDLRTWFARELEVDIPLLQILGGATIEELTAVAVSKLPASIIPGVCVVEAVEQGK</sequence>
<evidence type="ECO:0000256" key="5">
    <source>
        <dbReference type="ARBA" id="ARBA00023268"/>
    </source>
</evidence>
<comment type="caution">
    <text evidence="10">The sequence shown here is derived from an EMBL/GenBank/DDBJ whole genome shotgun (WGS) entry which is preliminary data.</text>
</comment>
<keyword evidence="11" id="KW-1185">Reference proteome</keyword>
<accession>A0AAD4CZ50</accession>
<dbReference type="Pfam" id="PF02801">
    <property type="entry name" value="Ketoacyl-synt_C"/>
    <property type="match status" value="1"/>
</dbReference>
<dbReference type="InterPro" id="IPR020807">
    <property type="entry name" value="PKS_DH"/>
</dbReference>
<dbReference type="SUPFAM" id="SSF53335">
    <property type="entry name" value="S-adenosyl-L-methionine-dependent methyltransferases"/>
    <property type="match status" value="1"/>
</dbReference>
<dbReference type="GO" id="GO:0004315">
    <property type="term" value="F:3-oxoacyl-[acyl-carrier-protein] synthase activity"/>
    <property type="evidence" value="ECO:0007669"/>
    <property type="project" value="InterPro"/>
</dbReference>
<dbReference type="InterPro" id="IPR049900">
    <property type="entry name" value="PKS_mFAS_DH"/>
</dbReference>
<dbReference type="CDD" id="cd00833">
    <property type="entry name" value="PKS"/>
    <property type="match status" value="1"/>
</dbReference>
<dbReference type="InterPro" id="IPR006162">
    <property type="entry name" value="Ppantetheine_attach_site"/>
</dbReference>
<evidence type="ECO:0000256" key="6">
    <source>
        <dbReference type="PROSITE-ProRule" id="PRU01363"/>
    </source>
</evidence>
<evidence type="ECO:0000259" key="8">
    <source>
        <dbReference type="PROSITE" id="PS52004"/>
    </source>
</evidence>
<evidence type="ECO:0000256" key="3">
    <source>
        <dbReference type="ARBA" id="ARBA00022603"/>
    </source>
</evidence>
<dbReference type="InterPro" id="IPR001227">
    <property type="entry name" value="Ac_transferase_dom_sf"/>
</dbReference>
<dbReference type="GO" id="GO:0008168">
    <property type="term" value="F:methyltransferase activity"/>
    <property type="evidence" value="ECO:0007669"/>
    <property type="project" value="UniProtKB-KW"/>
</dbReference>
<evidence type="ECO:0000256" key="1">
    <source>
        <dbReference type="ARBA" id="ARBA00022450"/>
    </source>
</evidence>
<dbReference type="InterPro" id="IPR016035">
    <property type="entry name" value="Acyl_Trfase/lysoPLipase"/>
</dbReference>
<dbReference type="SMART" id="SM00825">
    <property type="entry name" value="PKS_KS"/>
    <property type="match status" value="1"/>
</dbReference>
<dbReference type="InterPro" id="IPR050091">
    <property type="entry name" value="PKS_NRPS_Biosynth_Enz"/>
</dbReference>
<dbReference type="SUPFAM" id="SSF51735">
    <property type="entry name" value="NAD(P)-binding Rossmann-fold domains"/>
    <property type="match status" value="1"/>
</dbReference>
<dbReference type="Gene3D" id="3.40.47.10">
    <property type="match status" value="1"/>
</dbReference>
<dbReference type="Pfam" id="PF21089">
    <property type="entry name" value="PKS_DH_N"/>
    <property type="match status" value="1"/>
</dbReference>
<evidence type="ECO:0000313" key="11">
    <source>
        <dbReference type="Proteomes" id="UP001194746"/>
    </source>
</evidence>
<dbReference type="Pfam" id="PF16197">
    <property type="entry name" value="KAsynt_C_assoc"/>
    <property type="match status" value="1"/>
</dbReference>
<dbReference type="GO" id="GO:0004312">
    <property type="term" value="F:fatty acid synthase activity"/>
    <property type="evidence" value="ECO:0007669"/>
    <property type="project" value="TreeGrafter"/>
</dbReference>
<feature type="domain" description="Carrier" evidence="7">
    <location>
        <begin position="2407"/>
        <end position="2485"/>
    </location>
</feature>
<dbReference type="Pfam" id="PF00698">
    <property type="entry name" value="Acyl_transf_1"/>
    <property type="match status" value="1"/>
</dbReference>
<dbReference type="InterPro" id="IPR009081">
    <property type="entry name" value="PP-bd_ACP"/>
</dbReference>
<dbReference type="Pfam" id="PF08242">
    <property type="entry name" value="Methyltransf_12"/>
    <property type="match status" value="1"/>
</dbReference>
<evidence type="ECO:0000313" key="10">
    <source>
        <dbReference type="EMBL" id="KAF9895148.1"/>
    </source>
</evidence>
<feature type="domain" description="PKS/mFAS DH" evidence="9">
    <location>
        <begin position="963"/>
        <end position="1257"/>
    </location>
</feature>
<dbReference type="Pfam" id="PF14765">
    <property type="entry name" value="PS-DH"/>
    <property type="match status" value="1"/>
</dbReference>
<dbReference type="Gene3D" id="3.40.50.150">
    <property type="entry name" value="Vaccinia Virus protein VP39"/>
    <property type="match status" value="1"/>
</dbReference>
<keyword evidence="4" id="KW-0808">Transferase</keyword>
<dbReference type="SMART" id="SM00823">
    <property type="entry name" value="PKS_PP"/>
    <property type="match status" value="1"/>
</dbReference>
<keyword evidence="3" id="KW-0489">Methyltransferase</keyword>
<evidence type="ECO:0008006" key="12">
    <source>
        <dbReference type="Google" id="ProtNLM"/>
    </source>
</evidence>
<dbReference type="Gene3D" id="3.10.129.110">
    <property type="entry name" value="Polyketide synthase dehydratase"/>
    <property type="match status" value="1"/>
</dbReference>
<dbReference type="CDD" id="cd02440">
    <property type="entry name" value="AdoMet_MTases"/>
    <property type="match status" value="1"/>
</dbReference>
<dbReference type="InterPro" id="IPR036291">
    <property type="entry name" value="NAD(P)-bd_dom_sf"/>
</dbReference>
<feature type="region of interest" description="C-terminal hotdog fold" evidence="6">
    <location>
        <begin position="1109"/>
        <end position="1257"/>
    </location>
</feature>